<reference evidence="1" key="1">
    <citation type="journal article" date="2023" name="Front. Mar. Sci.">
        <title>A new Merluccius polli reference genome to investigate the effects of global change in West African waters.</title>
        <authorList>
            <person name="Mateo J.L."/>
            <person name="Blanco-Fernandez C."/>
            <person name="Garcia-Vazquez E."/>
            <person name="Machado-Schiaffino G."/>
        </authorList>
    </citation>
    <scope>NUCLEOTIDE SEQUENCE</scope>
    <source>
        <strain evidence="1">C29</strain>
        <tissue evidence="1">Fin</tissue>
    </source>
</reference>
<dbReference type="PANTHER" id="PTHR47501:SF5">
    <property type="entry name" value="HAT C-TERMINAL DIMERISATION DOMAIN-CONTAINING PROTEIN"/>
    <property type="match status" value="1"/>
</dbReference>
<gene>
    <name evidence="1" type="ORF">N1851_020026</name>
</gene>
<dbReference type="SUPFAM" id="SSF53098">
    <property type="entry name" value="Ribonuclease H-like"/>
    <property type="match status" value="1"/>
</dbReference>
<evidence type="ECO:0000313" key="1">
    <source>
        <dbReference type="EMBL" id="KAK0142292.1"/>
    </source>
</evidence>
<dbReference type="AlphaFoldDB" id="A0AA47MLM5"/>
<accession>A0AA47MLM5</accession>
<proteinExistence type="predicted"/>
<protein>
    <recommendedName>
        <fullName evidence="3">HAT C-terminal dimerisation domain-containing protein</fullName>
    </recommendedName>
</protein>
<evidence type="ECO:0000313" key="2">
    <source>
        <dbReference type="Proteomes" id="UP001174136"/>
    </source>
</evidence>
<dbReference type="EMBL" id="JAOPHQ010003700">
    <property type="protein sequence ID" value="KAK0142292.1"/>
    <property type="molecule type" value="Genomic_DNA"/>
</dbReference>
<dbReference type="PANTHER" id="PTHR47501">
    <property type="entry name" value="TRANSPOSASE-RELATED"/>
    <property type="match status" value="1"/>
</dbReference>
<comment type="caution">
    <text evidence="1">The sequence shown here is derived from an EMBL/GenBank/DDBJ whole genome shotgun (WGS) entry which is preliminary data.</text>
</comment>
<evidence type="ECO:0008006" key="3">
    <source>
        <dbReference type="Google" id="ProtNLM"/>
    </source>
</evidence>
<organism evidence="1 2">
    <name type="scientific">Merluccius polli</name>
    <name type="common">Benguela hake</name>
    <name type="synonym">Merluccius cadenati</name>
    <dbReference type="NCBI Taxonomy" id="89951"/>
    <lineage>
        <taxon>Eukaryota</taxon>
        <taxon>Metazoa</taxon>
        <taxon>Chordata</taxon>
        <taxon>Craniata</taxon>
        <taxon>Vertebrata</taxon>
        <taxon>Euteleostomi</taxon>
        <taxon>Actinopterygii</taxon>
        <taxon>Neopterygii</taxon>
        <taxon>Teleostei</taxon>
        <taxon>Neoteleostei</taxon>
        <taxon>Acanthomorphata</taxon>
        <taxon>Zeiogadaria</taxon>
        <taxon>Gadariae</taxon>
        <taxon>Gadiformes</taxon>
        <taxon>Gadoidei</taxon>
        <taxon>Merlucciidae</taxon>
        <taxon>Merluccius</taxon>
    </lineage>
</organism>
<dbReference type="InterPro" id="IPR012337">
    <property type="entry name" value="RNaseH-like_sf"/>
</dbReference>
<dbReference type="Proteomes" id="UP001174136">
    <property type="component" value="Unassembled WGS sequence"/>
</dbReference>
<keyword evidence="2" id="KW-1185">Reference proteome</keyword>
<name>A0AA47MLM5_MERPO</name>
<sequence length="211" mass="23331">MSPVAQSLNILQGEVEVQMGWLLPTISLLSSKLEKIKIALKHCKPLVEAIQVGIQNRFGEMLRDPESVAAAILIPKFKTAWIKDDAILKIGLDYIKEQLEDPSISADAGSGSSDEGDFFHILKSSNKTPSATKQFDSYLAYSTDDIKILKTFPVVLKLSIKLNTPLPASAACERLFSIAGLIFSPKRARLAADTFENQLMLRMNRNFNFST</sequence>